<name>A0ABR1FKS6_AURAN</name>
<dbReference type="EMBL" id="JBBJCI010000367">
    <property type="protein sequence ID" value="KAK7232650.1"/>
    <property type="molecule type" value="Genomic_DNA"/>
</dbReference>
<feature type="signal peptide" evidence="2">
    <location>
        <begin position="1"/>
        <end position="16"/>
    </location>
</feature>
<comment type="caution">
    <text evidence="4">The sequence shown here is derived from an EMBL/GenBank/DDBJ whole genome shotgun (WGS) entry which is preliminary data.</text>
</comment>
<keyword evidence="1" id="KW-1015">Disulfide bond</keyword>
<dbReference type="PROSITE" id="PS00194">
    <property type="entry name" value="THIOREDOXIN_1"/>
    <property type="match status" value="1"/>
</dbReference>
<dbReference type="InterPro" id="IPR017937">
    <property type="entry name" value="Thioredoxin_CS"/>
</dbReference>
<evidence type="ECO:0000313" key="4">
    <source>
        <dbReference type="EMBL" id="KAK7232650.1"/>
    </source>
</evidence>
<feature type="domain" description="Thioredoxin" evidence="3">
    <location>
        <begin position="4"/>
        <end position="144"/>
    </location>
</feature>
<dbReference type="SUPFAM" id="SSF52833">
    <property type="entry name" value="Thioredoxin-like"/>
    <property type="match status" value="1"/>
</dbReference>
<dbReference type="PROSITE" id="PS51352">
    <property type="entry name" value="THIOREDOXIN_2"/>
    <property type="match status" value="1"/>
</dbReference>
<dbReference type="InterPro" id="IPR036249">
    <property type="entry name" value="Thioredoxin-like_sf"/>
</dbReference>
<evidence type="ECO:0000256" key="2">
    <source>
        <dbReference type="SAM" id="SignalP"/>
    </source>
</evidence>
<dbReference type="Proteomes" id="UP001363151">
    <property type="component" value="Unassembled WGS sequence"/>
</dbReference>
<dbReference type="Pfam" id="PF00085">
    <property type="entry name" value="Thioredoxin"/>
    <property type="match status" value="1"/>
</dbReference>
<dbReference type="Gene3D" id="3.40.30.10">
    <property type="entry name" value="Glutaredoxin"/>
    <property type="match status" value="1"/>
</dbReference>
<proteinExistence type="predicted"/>
<evidence type="ECO:0000256" key="1">
    <source>
        <dbReference type="ARBA" id="ARBA00023157"/>
    </source>
</evidence>
<reference evidence="4 5" key="1">
    <citation type="submission" date="2024-03" db="EMBL/GenBank/DDBJ databases">
        <title>Aureococcus anophagefferens CCMP1851 and Kratosvirus quantuckense: Draft genome of a second virus-susceptible host strain in the model system.</title>
        <authorList>
            <person name="Chase E."/>
            <person name="Truchon A.R."/>
            <person name="Schepens W."/>
            <person name="Wilhelm S.W."/>
        </authorList>
    </citation>
    <scope>NUCLEOTIDE SEQUENCE [LARGE SCALE GENOMIC DNA]</scope>
    <source>
        <strain evidence="4 5">CCMP1851</strain>
    </source>
</reference>
<evidence type="ECO:0000313" key="5">
    <source>
        <dbReference type="Proteomes" id="UP001363151"/>
    </source>
</evidence>
<keyword evidence="2" id="KW-0732">Signal</keyword>
<protein>
    <submittedName>
        <fullName evidence="4">Thioredoxin domain-containing protein</fullName>
    </submittedName>
</protein>
<keyword evidence="5" id="KW-1185">Reference proteome</keyword>
<gene>
    <name evidence="4" type="ORF">SO694_00035330</name>
</gene>
<accession>A0ABR1FKS6</accession>
<organism evidence="4 5">
    <name type="scientific">Aureococcus anophagefferens</name>
    <name type="common">Harmful bloom alga</name>
    <dbReference type="NCBI Taxonomy" id="44056"/>
    <lineage>
        <taxon>Eukaryota</taxon>
        <taxon>Sar</taxon>
        <taxon>Stramenopiles</taxon>
        <taxon>Ochrophyta</taxon>
        <taxon>Pelagophyceae</taxon>
        <taxon>Pelagomonadales</taxon>
        <taxon>Pelagomonadaceae</taxon>
        <taxon>Aureococcus</taxon>
    </lineage>
</organism>
<sequence length="146" mass="16439">MLRLAFAWTAWTLCAGLRPTSNRRPVSAARRAAVREFESLDHFEAAVESAAGDRLLVVDFSTSTCLPCQKFAPQLERVAEYYPECSFFAVVGDRSDVARRIARSCDVSEVPTFFLYKDGERRRRMTGGKLTSMDLIDAIEDLKYAT</sequence>
<evidence type="ECO:0000259" key="3">
    <source>
        <dbReference type="PROSITE" id="PS51352"/>
    </source>
</evidence>
<dbReference type="PANTHER" id="PTHR46115">
    <property type="entry name" value="THIOREDOXIN-LIKE PROTEIN 1"/>
    <property type="match status" value="1"/>
</dbReference>
<dbReference type="InterPro" id="IPR013766">
    <property type="entry name" value="Thioredoxin_domain"/>
</dbReference>
<feature type="chain" id="PRO_5045397679" evidence="2">
    <location>
        <begin position="17"/>
        <end position="146"/>
    </location>
</feature>
<dbReference type="CDD" id="cd02947">
    <property type="entry name" value="TRX_family"/>
    <property type="match status" value="1"/>
</dbReference>